<reference evidence="8 9" key="1">
    <citation type="submission" date="2014-08" db="EMBL/GenBank/DDBJ databases">
        <title>Whole genome shotgun sequence of Rhizobium rubi NBRC 13261.</title>
        <authorList>
            <person name="Katano-Makiyama Y."/>
            <person name="Hosoyama A."/>
            <person name="Hashimoto M."/>
            <person name="Hosoyama Y."/>
            <person name="Noguchi M."/>
            <person name="Tsuchikane K."/>
            <person name="Uohara A."/>
            <person name="Ohji S."/>
            <person name="Ichikawa N."/>
            <person name="Kimura A."/>
            <person name="Yamazoe A."/>
            <person name="Fujita N."/>
        </authorList>
    </citation>
    <scope>NUCLEOTIDE SEQUENCE [LARGE SCALE GENOMIC DNA]</scope>
    <source>
        <strain evidence="8 9">NBRC 13261</strain>
    </source>
</reference>
<accession>A0A081D1D6</accession>
<dbReference type="GO" id="GO:0000976">
    <property type="term" value="F:transcription cis-regulatory region binding"/>
    <property type="evidence" value="ECO:0007669"/>
    <property type="project" value="TreeGrafter"/>
</dbReference>
<dbReference type="PROSITE" id="PS51755">
    <property type="entry name" value="OMPR_PHOB"/>
    <property type="match status" value="1"/>
</dbReference>
<gene>
    <name evidence="8" type="ORF">RRU01S_27_01210</name>
</gene>
<dbReference type="OrthoDB" id="8282559at2"/>
<keyword evidence="3" id="KW-0805">Transcription regulation</keyword>
<name>A0A081D1D6_9HYPH</name>
<dbReference type="PANTHER" id="PTHR48111">
    <property type="entry name" value="REGULATOR OF RPOS"/>
    <property type="match status" value="1"/>
</dbReference>
<dbReference type="SMART" id="SM00862">
    <property type="entry name" value="Trans_reg_C"/>
    <property type="match status" value="1"/>
</dbReference>
<comment type="caution">
    <text evidence="8">The sequence shown here is derived from an EMBL/GenBank/DDBJ whole genome shotgun (WGS) entry which is preliminary data.</text>
</comment>
<evidence type="ECO:0000256" key="3">
    <source>
        <dbReference type="ARBA" id="ARBA00023015"/>
    </source>
</evidence>
<dbReference type="GO" id="GO:0006355">
    <property type="term" value="P:regulation of DNA-templated transcription"/>
    <property type="evidence" value="ECO:0007669"/>
    <property type="project" value="InterPro"/>
</dbReference>
<dbReference type="AlphaFoldDB" id="A0A081D1D6"/>
<sequence>MRHSLLIHTTDPELYLILRYILEEAGHGVGLASNLDGLLVTAPSFVAKGNTILLCLGSGDLLRAATLMRQHKPEFRIVGFPLDSKPVNDTDLVHFDYMVQRPFDPSDLLNFLKLGAPFKSGPENFKTVTFADVEIDLAAIRVRRGDVEINLSALHFRLLVHLAKHAGRAVSRDELIACCWPAGAIVEPRTVDIHVGRIRQALNTSGDNVIRTVRSIGYAAAIDDVHRVNCA</sequence>
<evidence type="ECO:0000256" key="6">
    <source>
        <dbReference type="PROSITE-ProRule" id="PRU01091"/>
    </source>
</evidence>
<dbReference type="GO" id="GO:0032993">
    <property type="term" value="C:protein-DNA complex"/>
    <property type="evidence" value="ECO:0007669"/>
    <property type="project" value="TreeGrafter"/>
</dbReference>
<dbReference type="EMBL" id="BBJU01000027">
    <property type="protein sequence ID" value="GAK72732.1"/>
    <property type="molecule type" value="Genomic_DNA"/>
</dbReference>
<proteinExistence type="predicted"/>
<keyword evidence="1" id="KW-0597">Phosphoprotein</keyword>
<feature type="domain" description="OmpR/PhoB-type" evidence="7">
    <location>
        <begin position="125"/>
        <end position="222"/>
    </location>
</feature>
<evidence type="ECO:0000256" key="1">
    <source>
        <dbReference type="ARBA" id="ARBA00022553"/>
    </source>
</evidence>
<evidence type="ECO:0000313" key="8">
    <source>
        <dbReference type="EMBL" id="GAK72732.1"/>
    </source>
</evidence>
<dbReference type="GO" id="GO:0005829">
    <property type="term" value="C:cytosol"/>
    <property type="evidence" value="ECO:0007669"/>
    <property type="project" value="TreeGrafter"/>
</dbReference>
<evidence type="ECO:0000313" key="9">
    <source>
        <dbReference type="Proteomes" id="UP000028701"/>
    </source>
</evidence>
<keyword evidence="2" id="KW-0902">Two-component regulatory system</keyword>
<dbReference type="GO" id="GO:0000156">
    <property type="term" value="F:phosphorelay response regulator activity"/>
    <property type="evidence" value="ECO:0007669"/>
    <property type="project" value="TreeGrafter"/>
</dbReference>
<protein>
    <recommendedName>
        <fullName evidence="7">OmpR/PhoB-type domain-containing protein</fullName>
    </recommendedName>
</protein>
<dbReference type="SUPFAM" id="SSF46894">
    <property type="entry name" value="C-terminal effector domain of the bipartite response regulators"/>
    <property type="match status" value="1"/>
</dbReference>
<keyword evidence="5" id="KW-0804">Transcription</keyword>
<keyword evidence="4 6" id="KW-0238">DNA-binding</keyword>
<evidence type="ECO:0000256" key="4">
    <source>
        <dbReference type="ARBA" id="ARBA00023125"/>
    </source>
</evidence>
<dbReference type="InterPro" id="IPR036388">
    <property type="entry name" value="WH-like_DNA-bd_sf"/>
</dbReference>
<dbReference type="Pfam" id="PF00486">
    <property type="entry name" value="Trans_reg_C"/>
    <property type="match status" value="1"/>
</dbReference>
<dbReference type="Proteomes" id="UP000028701">
    <property type="component" value="Unassembled WGS sequence"/>
</dbReference>
<organism evidence="8 9">
    <name type="scientific">Agrobacterium rubi TR3 = NBRC 13261</name>
    <dbReference type="NCBI Taxonomy" id="1368415"/>
    <lineage>
        <taxon>Bacteria</taxon>
        <taxon>Pseudomonadati</taxon>
        <taxon>Pseudomonadota</taxon>
        <taxon>Alphaproteobacteria</taxon>
        <taxon>Hyphomicrobiales</taxon>
        <taxon>Rhizobiaceae</taxon>
        <taxon>Rhizobium/Agrobacterium group</taxon>
        <taxon>Agrobacterium</taxon>
    </lineage>
</organism>
<dbReference type="PANTHER" id="PTHR48111:SF1">
    <property type="entry name" value="TWO-COMPONENT RESPONSE REGULATOR ORR33"/>
    <property type="match status" value="1"/>
</dbReference>
<dbReference type="eggNOG" id="COG0745">
    <property type="taxonomic scope" value="Bacteria"/>
</dbReference>
<feature type="DNA-binding region" description="OmpR/PhoB-type" evidence="6">
    <location>
        <begin position="125"/>
        <end position="222"/>
    </location>
</feature>
<dbReference type="InterPro" id="IPR001867">
    <property type="entry name" value="OmpR/PhoB-type_DNA-bd"/>
</dbReference>
<dbReference type="InterPro" id="IPR039420">
    <property type="entry name" value="WalR-like"/>
</dbReference>
<dbReference type="Gene3D" id="1.10.10.10">
    <property type="entry name" value="Winged helix-like DNA-binding domain superfamily/Winged helix DNA-binding domain"/>
    <property type="match status" value="1"/>
</dbReference>
<evidence type="ECO:0000256" key="5">
    <source>
        <dbReference type="ARBA" id="ARBA00023163"/>
    </source>
</evidence>
<evidence type="ECO:0000256" key="2">
    <source>
        <dbReference type="ARBA" id="ARBA00023012"/>
    </source>
</evidence>
<dbReference type="InterPro" id="IPR016032">
    <property type="entry name" value="Sig_transdc_resp-reg_C-effctor"/>
</dbReference>
<evidence type="ECO:0000259" key="7">
    <source>
        <dbReference type="PROSITE" id="PS51755"/>
    </source>
</evidence>
<dbReference type="RefSeq" id="WP_045232152.1">
    <property type="nucleotide sequence ID" value="NZ_BBJU01000027.1"/>
</dbReference>
<dbReference type="CDD" id="cd00383">
    <property type="entry name" value="trans_reg_C"/>
    <property type="match status" value="1"/>
</dbReference>